<keyword evidence="5 6" id="KW-0472">Membrane</keyword>
<organism evidence="8 10">
    <name type="scientific">Catenibacterium mitsuokai</name>
    <dbReference type="NCBI Taxonomy" id="100886"/>
    <lineage>
        <taxon>Bacteria</taxon>
        <taxon>Bacillati</taxon>
        <taxon>Bacillota</taxon>
        <taxon>Erysipelotrichia</taxon>
        <taxon>Erysipelotrichales</taxon>
        <taxon>Coprobacillaceae</taxon>
        <taxon>Catenibacterium</taxon>
    </lineage>
</organism>
<dbReference type="EMBL" id="JAHOEL010000007">
    <property type="protein sequence ID" value="MBV3392025.1"/>
    <property type="molecule type" value="Genomic_DNA"/>
</dbReference>
<dbReference type="GO" id="GO:0005886">
    <property type="term" value="C:plasma membrane"/>
    <property type="evidence" value="ECO:0007669"/>
    <property type="project" value="UniProtKB-SubCell"/>
</dbReference>
<evidence type="ECO:0000256" key="3">
    <source>
        <dbReference type="ARBA" id="ARBA00022692"/>
    </source>
</evidence>
<keyword evidence="2" id="KW-1003">Cell membrane</keyword>
<keyword evidence="11" id="KW-1185">Reference proteome</keyword>
<dbReference type="InterPro" id="IPR003838">
    <property type="entry name" value="ABC3_permease_C"/>
</dbReference>
<feature type="transmembrane region" description="Helical" evidence="6">
    <location>
        <begin position="304"/>
        <end position="330"/>
    </location>
</feature>
<evidence type="ECO:0000256" key="1">
    <source>
        <dbReference type="ARBA" id="ARBA00004651"/>
    </source>
</evidence>
<keyword evidence="3 6" id="KW-0812">Transmembrane</keyword>
<feature type="transmembrane region" description="Helical" evidence="6">
    <location>
        <begin position="350"/>
        <end position="375"/>
    </location>
</feature>
<evidence type="ECO:0000259" key="7">
    <source>
        <dbReference type="Pfam" id="PF02687"/>
    </source>
</evidence>
<evidence type="ECO:0000256" key="2">
    <source>
        <dbReference type="ARBA" id="ARBA00022475"/>
    </source>
</evidence>
<dbReference type="EMBL" id="JAHOEF010000007">
    <property type="protein sequence ID" value="MBV3381999.1"/>
    <property type="molecule type" value="Genomic_DNA"/>
</dbReference>
<feature type="transmembrane region" description="Helical" evidence="6">
    <location>
        <begin position="730"/>
        <end position="752"/>
    </location>
</feature>
<evidence type="ECO:0000256" key="6">
    <source>
        <dbReference type="SAM" id="Phobius"/>
    </source>
</evidence>
<dbReference type="InterPro" id="IPR038766">
    <property type="entry name" value="Membrane_comp_ABC_pdt"/>
</dbReference>
<evidence type="ECO:0000313" key="9">
    <source>
        <dbReference type="EMBL" id="MBV3392025.1"/>
    </source>
</evidence>
<feature type="transmembrane region" description="Helical" evidence="6">
    <location>
        <begin position="422"/>
        <end position="444"/>
    </location>
</feature>
<dbReference type="Proteomes" id="UP001197492">
    <property type="component" value="Unassembled WGS sequence"/>
</dbReference>
<feature type="transmembrane region" description="Helical" evidence="6">
    <location>
        <begin position="26"/>
        <end position="46"/>
    </location>
</feature>
<evidence type="ECO:0000313" key="11">
    <source>
        <dbReference type="Proteomes" id="UP001197492"/>
    </source>
</evidence>
<feature type="domain" description="ABC3 transporter permease C-terminal" evidence="7">
    <location>
        <begin position="262"/>
        <end position="379"/>
    </location>
</feature>
<comment type="caution">
    <text evidence="8">The sequence shown here is derived from an EMBL/GenBank/DDBJ whole genome shotgun (WGS) entry which is preliminary data.</text>
</comment>
<feature type="transmembrane region" description="Helical" evidence="6">
    <location>
        <begin position="684"/>
        <end position="710"/>
    </location>
</feature>
<reference evidence="8 11" key="1">
    <citation type="submission" date="2021-06" db="EMBL/GenBank/DDBJ databases">
        <title>Collection of gut derived symbiotic bacterial strains cultured from healthy donors.</title>
        <authorList>
            <person name="Lin H."/>
            <person name="Littmann E."/>
            <person name="Pamer E.G."/>
        </authorList>
    </citation>
    <scope>NUCLEOTIDE SEQUENCE</scope>
    <source>
        <strain evidence="9 11">MSK.21.70</strain>
        <strain evidence="8">MSK.21.82</strain>
    </source>
</reference>
<comment type="subcellular location">
    <subcellularLocation>
        <location evidence="1">Cell membrane</location>
        <topology evidence="1">Multi-pass membrane protein</topology>
    </subcellularLocation>
</comment>
<dbReference type="PANTHER" id="PTHR30287:SF2">
    <property type="entry name" value="BLL1001 PROTEIN"/>
    <property type="match status" value="1"/>
</dbReference>
<accession>A0AAW4MW26</accession>
<evidence type="ECO:0000313" key="8">
    <source>
        <dbReference type="EMBL" id="MBV3381999.1"/>
    </source>
</evidence>
<evidence type="ECO:0000256" key="5">
    <source>
        <dbReference type="ARBA" id="ARBA00023136"/>
    </source>
</evidence>
<feature type="transmembrane region" description="Helical" evidence="6">
    <location>
        <begin position="262"/>
        <end position="283"/>
    </location>
</feature>
<keyword evidence="4 6" id="KW-1133">Transmembrane helix</keyword>
<gene>
    <name evidence="8" type="ORF">KSV97_01915</name>
    <name evidence="9" type="ORF">KSW06_01930</name>
</gene>
<dbReference type="PANTHER" id="PTHR30287">
    <property type="entry name" value="MEMBRANE COMPONENT OF PREDICTED ABC SUPERFAMILY METABOLITE UPTAKE TRANSPORTER"/>
    <property type="match status" value="1"/>
</dbReference>
<evidence type="ECO:0000256" key="4">
    <source>
        <dbReference type="ARBA" id="ARBA00022989"/>
    </source>
</evidence>
<dbReference type="AlphaFoldDB" id="A0AAW4MW26"/>
<protein>
    <submittedName>
        <fullName evidence="8">ABC transporter permease</fullName>
    </submittedName>
</protein>
<sequence length="770" mass="88250">MRWIGSMKNPLNKRFIRELKEDWSKYLVIFLLMTGMIGLVSGFIVADESMIKAYNESFEKYTIEDGHFNVDKKLNNQSLINISKAGVRLYDHSYVEETLINGNKLRIFATPQSVNKVCVMEGRLPQTSKEIAIDRMYAVNNKLSIGDTIKSKNHSLKICGLVALPDYSALFENNSDTMFDAIKFGVAVVQPSLFNQWDTAHMTYSYSWLYTNKPKNEEKKSESFLKLLNKKVHLEEYIPQYENQAIHFTGDDMGSDSVMVKMLLYIMIVIIAFVFAVTMTNTIQKESNVIGTLLASGYTKKELISHYMTLPIIVTLVSALIGNILGYTYFRTTMANLYYASYSLTTYQTIWNVSAFIQTTVVPVILMFIINLFILNRQLSLSPLKFLRRDLKRHKQSHVMPLSTHIPFITRFRTRIILQNKAHYLVMFIGLMFANMILLFGLAMPDIINSYGTNIKQNMFADYQYILKVPASLQSDEKSFSNMVEAYTFTKGIETEEKTAEKFSAYSLKMEDNTLDTVTVYGVKKNSRYISINDGVYVSSAYADKYHIHKGDVLHLKTEYTDKKYTLKVSGEYNYPGAIAIFMNQKKMNQLFDLDDDYFSGYFSKKPITDMNEKYIGTTIDYDSLSKVSRQLNVSMGSMAYLLCGMAVTMFIVLIYLLTKTIIEKNAQSISMTKILGYTNHEVSSIYIVSTSIIVSLFILLTVPLDYAILKPIFEAMMKEEMAGWMPLTVSNLTFLKTIVIGFISYFIVMLIEYKKIKKIPMQDALKNVE</sequence>
<evidence type="ECO:0000313" key="10">
    <source>
        <dbReference type="Proteomes" id="UP001196408"/>
    </source>
</evidence>
<name>A0AAW4MW26_9FIRM</name>
<feature type="transmembrane region" description="Helical" evidence="6">
    <location>
        <begin position="639"/>
        <end position="663"/>
    </location>
</feature>
<dbReference type="Pfam" id="PF02687">
    <property type="entry name" value="FtsX"/>
    <property type="match status" value="1"/>
</dbReference>
<proteinExistence type="predicted"/>
<dbReference type="Proteomes" id="UP001196408">
    <property type="component" value="Unassembled WGS sequence"/>
</dbReference>